<reference evidence="2 3" key="1">
    <citation type="submission" date="2024-03" db="EMBL/GenBank/DDBJ databases">
        <title>Flavobacterium soyae.</title>
        <authorList>
            <person name="Zheng W."/>
        </authorList>
    </citation>
    <scope>NUCLEOTIDE SEQUENCE [LARGE SCALE GENOMIC DNA]</scope>
    <source>
        <strain evidence="2 3">55</strain>
    </source>
</reference>
<name>A0ABZ2UMN3_9FLAO</name>
<dbReference type="RefSeq" id="WP_406845293.1">
    <property type="nucleotide sequence ID" value="NZ_CP150845.1"/>
</dbReference>
<keyword evidence="1" id="KW-1133">Transmembrane helix</keyword>
<evidence type="ECO:0008006" key="4">
    <source>
        <dbReference type="Google" id="ProtNLM"/>
    </source>
</evidence>
<keyword evidence="1" id="KW-0472">Membrane</keyword>
<keyword evidence="3" id="KW-1185">Reference proteome</keyword>
<feature type="transmembrane region" description="Helical" evidence="1">
    <location>
        <begin position="76"/>
        <end position="99"/>
    </location>
</feature>
<dbReference type="EMBL" id="CP150845">
    <property type="protein sequence ID" value="WYZ21584.1"/>
    <property type="molecule type" value="Genomic_DNA"/>
</dbReference>
<accession>A0ABZ2UMN3</accession>
<feature type="transmembrane region" description="Helical" evidence="1">
    <location>
        <begin position="6"/>
        <end position="24"/>
    </location>
</feature>
<sequence length="101" mass="12215">MNKLKPFSISVILLFVSAFIISKNTQQFRYIDKWRWLYHVGWISCYTFQIISLVLSFMFLIFALKKDFNLNIKYKFIWIALGLFPLLFWLLITIFIVGFKM</sequence>
<proteinExistence type="predicted"/>
<evidence type="ECO:0000313" key="2">
    <source>
        <dbReference type="EMBL" id="WYZ21584.1"/>
    </source>
</evidence>
<gene>
    <name evidence="2" type="ORF">AABD74_08970</name>
</gene>
<organism evidence="2 3">
    <name type="scientific">Flavobacterium soyae</name>
    <dbReference type="NCBI Taxonomy" id="2903098"/>
    <lineage>
        <taxon>Bacteria</taxon>
        <taxon>Pseudomonadati</taxon>
        <taxon>Bacteroidota</taxon>
        <taxon>Flavobacteriia</taxon>
        <taxon>Flavobacteriales</taxon>
        <taxon>Flavobacteriaceae</taxon>
        <taxon>Flavobacterium</taxon>
    </lineage>
</organism>
<dbReference type="Proteomes" id="UP001623852">
    <property type="component" value="Chromosome"/>
</dbReference>
<feature type="transmembrane region" description="Helical" evidence="1">
    <location>
        <begin position="36"/>
        <end position="64"/>
    </location>
</feature>
<evidence type="ECO:0000313" key="3">
    <source>
        <dbReference type="Proteomes" id="UP001623852"/>
    </source>
</evidence>
<keyword evidence="1" id="KW-0812">Transmembrane</keyword>
<evidence type="ECO:0000256" key="1">
    <source>
        <dbReference type="SAM" id="Phobius"/>
    </source>
</evidence>
<protein>
    <recommendedName>
        <fullName evidence="4">Phospholipase_D-nuclease N-terminal</fullName>
    </recommendedName>
</protein>